<evidence type="ECO:0000256" key="1">
    <source>
        <dbReference type="ARBA" id="ARBA00004323"/>
    </source>
</evidence>
<keyword evidence="6" id="KW-1133">Transmembrane helix</keyword>
<keyword evidence="6" id="KW-0812">Transmembrane</keyword>
<gene>
    <name evidence="8" type="ORF">ACH5RR_020769</name>
</gene>
<dbReference type="GO" id="GO:0000139">
    <property type="term" value="C:Golgi membrane"/>
    <property type="evidence" value="ECO:0007669"/>
    <property type="project" value="UniProtKB-SubCell"/>
</dbReference>
<evidence type="ECO:0000256" key="5">
    <source>
        <dbReference type="ARBA" id="ARBA00023034"/>
    </source>
</evidence>
<evidence type="ECO:0000256" key="2">
    <source>
        <dbReference type="ARBA" id="ARBA00010271"/>
    </source>
</evidence>
<dbReference type="PANTHER" id="PTHR11062">
    <property type="entry name" value="EXOSTOSIN HEPARAN SULFATE GLYCOSYLTRANSFERASE -RELATED"/>
    <property type="match status" value="1"/>
</dbReference>
<comment type="subcellular location">
    <subcellularLocation>
        <location evidence="1">Golgi apparatus membrane</location>
        <topology evidence="1">Single-pass type II membrane protein</topology>
    </subcellularLocation>
</comment>
<organism evidence="8 9">
    <name type="scientific">Cinchona calisaya</name>
    <dbReference type="NCBI Taxonomy" id="153742"/>
    <lineage>
        <taxon>Eukaryota</taxon>
        <taxon>Viridiplantae</taxon>
        <taxon>Streptophyta</taxon>
        <taxon>Embryophyta</taxon>
        <taxon>Tracheophyta</taxon>
        <taxon>Spermatophyta</taxon>
        <taxon>Magnoliopsida</taxon>
        <taxon>eudicotyledons</taxon>
        <taxon>Gunneridae</taxon>
        <taxon>Pentapetalae</taxon>
        <taxon>asterids</taxon>
        <taxon>lamiids</taxon>
        <taxon>Gentianales</taxon>
        <taxon>Rubiaceae</taxon>
        <taxon>Cinchonoideae</taxon>
        <taxon>Cinchoneae</taxon>
        <taxon>Cinchona</taxon>
    </lineage>
</organism>
<comment type="similarity">
    <text evidence="2">Belongs to the glycosyltransferase 47 family.</text>
</comment>
<dbReference type="PANTHER" id="PTHR11062:SF282">
    <property type="entry name" value="XYLOGLUCAN GALACTOSYLTRANSFERASE GT11-RELATED"/>
    <property type="match status" value="1"/>
</dbReference>
<evidence type="ECO:0000256" key="6">
    <source>
        <dbReference type="SAM" id="Phobius"/>
    </source>
</evidence>
<dbReference type="EMBL" id="JBJUIK010000009">
    <property type="protein sequence ID" value="KAL3518180.1"/>
    <property type="molecule type" value="Genomic_DNA"/>
</dbReference>
<dbReference type="Pfam" id="PF03016">
    <property type="entry name" value="Exostosin_GT47"/>
    <property type="match status" value="1"/>
</dbReference>
<dbReference type="AlphaFoldDB" id="A0ABD2ZFE5"/>
<dbReference type="InterPro" id="IPR040911">
    <property type="entry name" value="Exostosin_GT47"/>
</dbReference>
<evidence type="ECO:0000313" key="9">
    <source>
        <dbReference type="Proteomes" id="UP001630127"/>
    </source>
</evidence>
<keyword evidence="3" id="KW-0328">Glycosyltransferase</keyword>
<dbReference type="InterPro" id="IPR004263">
    <property type="entry name" value="Exostosin"/>
</dbReference>
<keyword evidence="4" id="KW-0735">Signal-anchor</keyword>
<comment type="caution">
    <text evidence="8">The sequence shown here is derived from an EMBL/GenBank/DDBJ whole genome shotgun (WGS) entry which is preliminary data.</text>
</comment>
<keyword evidence="6" id="KW-0472">Membrane</keyword>
<keyword evidence="5" id="KW-0333">Golgi apparatus</keyword>
<sequence>MDNSITTRLRNKYWFIFFILFVFWYTLLHGFDWSSLPGLTSISHDQEKPIYSLVSDSIHVTYNHEENEVVITNSGDMNTTDVVDDAEDDKLVDDSSTDNDVIEDVNDLEKELEPIFAKDDVDYGVDHIKNKENGKQQDSCRGRYIYVHELPSRFNDDLIKQCKSLNKWNDMCQYLVNNGLGSELGNPGRIFSRTGWFNTNQFSLELIFHNRMKQYECLTNDSSKAAAIFVPYYGGLDVSRYLWGSNVSVRDSDSLDVMKWLREKPEWDVMWGKDHFMVAGRITWDFRRGVDDDNSWGNKLMLLPESKNMTILTIESSPWNRNDFAIPYPTYFHPWTDYDMVQWQNKMRKQRRKSLFCFVGAPRPNMQYSIRGELMEQCKSSSRKCSLLECTNDRNKCQKPVYITKMFQNSVFCLQPPGDSFTRRSTFDSILAGCIPVFFSPGCAYVQYLWHLPKDFNKYSILIPEDDVKNKRVSVEKKLSQISKARVLAMREEVIKLIPNVIYADPRSRLRKFHDAFDLSVKGVLERVELLRKEIKEGKNFSTNFDEEDSWKYYTFGTVETHEWDHFFLRTDRSKYY</sequence>
<evidence type="ECO:0000256" key="3">
    <source>
        <dbReference type="ARBA" id="ARBA00022676"/>
    </source>
</evidence>
<evidence type="ECO:0000313" key="8">
    <source>
        <dbReference type="EMBL" id="KAL3518180.1"/>
    </source>
</evidence>
<feature type="transmembrane region" description="Helical" evidence="6">
    <location>
        <begin position="12"/>
        <end position="31"/>
    </location>
</feature>
<feature type="domain" description="Exostosin GT47" evidence="7">
    <location>
        <begin position="140"/>
        <end position="478"/>
    </location>
</feature>
<reference evidence="8 9" key="1">
    <citation type="submission" date="2024-11" db="EMBL/GenBank/DDBJ databases">
        <title>A near-complete genome assembly of Cinchona calisaya.</title>
        <authorList>
            <person name="Lian D.C."/>
            <person name="Zhao X.W."/>
            <person name="Wei L."/>
        </authorList>
    </citation>
    <scope>NUCLEOTIDE SEQUENCE [LARGE SCALE GENOMIC DNA]</scope>
    <source>
        <tissue evidence="8">Nenye</tissue>
    </source>
</reference>
<evidence type="ECO:0000259" key="7">
    <source>
        <dbReference type="Pfam" id="PF03016"/>
    </source>
</evidence>
<keyword evidence="3" id="KW-0808">Transferase</keyword>
<accession>A0ABD2ZFE5</accession>
<protein>
    <recommendedName>
        <fullName evidence="7">Exostosin GT47 domain-containing protein</fullName>
    </recommendedName>
</protein>
<keyword evidence="9" id="KW-1185">Reference proteome</keyword>
<proteinExistence type="inferred from homology"/>
<dbReference type="GO" id="GO:0016757">
    <property type="term" value="F:glycosyltransferase activity"/>
    <property type="evidence" value="ECO:0007669"/>
    <property type="project" value="UniProtKB-KW"/>
</dbReference>
<evidence type="ECO:0000256" key="4">
    <source>
        <dbReference type="ARBA" id="ARBA00022968"/>
    </source>
</evidence>
<dbReference type="Proteomes" id="UP001630127">
    <property type="component" value="Unassembled WGS sequence"/>
</dbReference>
<name>A0ABD2ZFE5_9GENT</name>